<keyword evidence="6 10" id="KW-0408">Iron</keyword>
<dbReference type="InterPro" id="IPR020835">
    <property type="entry name" value="Catalase_sf"/>
</dbReference>
<evidence type="ECO:0000259" key="13">
    <source>
        <dbReference type="SMART" id="SM01060"/>
    </source>
</evidence>
<dbReference type="Pfam" id="PF06628">
    <property type="entry name" value="Catalase-rel"/>
    <property type="match status" value="1"/>
</dbReference>
<dbReference type="Gene3D" id="2.40.180.10">
    <property type="entry name" value="Catalase core domain"/>
    <property type="match status" value="1"/>
</dbReference>
<dbReference type="GO" id="GO:0005737">
    <property type="term" value="C:cytoplasm"/>
    <property type="evidence" value="ECO:0007669"/>
    <property type="project" value="TreeGrafter"/>
</dbReference>
<evidence type="ECO:0000256" key="7">
    <source>
        <dbReference type="ARBA" id="ARBA00023324"/>
    </source>
</evidence>
<dbReference type="GO" id="GO:0004096">
    <property type="term" value="F:catalase activity"/>
    <property type="evidence" value="ECO:0007669"/>
    <property type="project" value="UniProtKB-EC"/>
</dbReference>
<dbReference type="InterPro" id="IPR002226">
    <property type="entry name" value="Catalase_haem_BS"/>
</dbReference>
<feature type="binding site" description="axial binding residue" evidence="10">
    <location>
        <position position="337"/>
    </location>
    <ligand>
        <name>heme</name>
        <dbReference type="ChEBI" id="CHEBI:30413"/>
    </ligand>
    <ligandPart>
        <name>Fe</name>
        <dbReference type="ChEBI" id="CHEBI:18248"/>
    </ligandPart>
</feature>
<dbReference type="Proteomes" id="UP000182977">
    <property type="component" value="Chromosome I"/>
</dbReference>
<gene>
    <name evidence="14" type="ORF">SAMN04488563_0084</name>
</gene>
<dbReference type="OrthoDB" id="3169619at2"/>
<dbReference type="PROSITE" id="PS00437">
    <property type="entry name" value="CATALASE_1"/>
    <property type="match status" value="1"/>
</dbReference>
<dbReference type="InterPro" id="IPR018028">
    <property type="entry name" value="Catalase"/>
</dbReference>
<dbReference type="RefSeq" id="WP_046768262.1">
    <property type="nucleotide sequence ID" value="NZ_KQ061225.1"/>
</dbReference>
<dbReference type="SUPFAM" id="SSF56634">
    <property type="entry name" value="Heme-dependent catalase-like"/>
    <property type="match status" value="1"/>
</dbReference>
<evidence type="ECO:0000256" key="3">
    <source>
        <dbReference type="ARBA" id="ARBA00022617"/>
    </source>
</evidence>
<dbReference type="FunFam" id="2.40.180.10:FF:000001">
    <property type="entry name" value="Catalase"/>
    <property type="match status" value="1"/>
</dbReference>
<feature type="active site" evidence="9">
    <location>
        <position position="55"/>
    </location>
</feature>
<evidence type="ECO:0000313" key="15">
    <source>
        <dbReference type="Proteomes" id="UP000182977"/>
    </source>
</evidence>
<protein>
    <recommendedName>
        <fullName evidence="11">Catalase</fullName>
        <ecNumber evidence="11">1.11.1.6</ecNumber>
    </recommendedName>
</protein>
<keyword evidence="2 11" id="KW-0575">Peroxidase</keyword>
<evidence type="ECO:0000256" key="2">
    <source>
        <dbReference type="ARBA" id="ARBA00022559"/>
    </source>
</evidence>
<accession>A0A1H2FSQ9</accession>
<organism evidence="14 15">
    <name type="scientific">Jiangella alkaliphila</name>
    <dbReference type="NCBI Taxonomy" id="419479"/>
    <lineage>
        <taxon>Bacteria</taxon>
        <taxon>Bacillati</taxon>
        <taxon>Actinomycetota</taxon>
        <taxon>Actinomycetes</taxon>
        <taxon>Jiangellales</taxon>
        <taxon>Jiangellaceae</taxon>
        <taxon>Jiangella</taxon>
    </lineage>
</organism>
<sequence length="482" mass="53801">MSSTPHTTTNSGAPVASDAHSQTVGPDGPIVLHDHYLVEKLAQFNRERVPERVVHAKGGGAFGVLEVTEDVSQFTKAALFQPGARTEALARFSSVAGEQGSPDTWRDPRGFALKFYSPEGNYDLVGNNTPVFFLRDTIKFPDFIRSQKRLPGSHLRDHDMQWDFWTLSPESAHQVTWLMGDRGLPRTWRNMDGFGSHTYQWINAGGERFWVKYHFRTDQGHEFLTQADADRIAGEDADHHIRDLYDAIARGDAPSWTVHVQVMPYADAASYRFNPFDLTKVWPKGDFPLIKVGTLRLDRNPENYFAQIEQAAFEPSNFVPGIAASPDKMLLGRIFSYADAHRYRIGTNYNQLPVNAPKNEVHSYSKDGAMRFDFAAANRPVYAPNSHGGPAAEPSLVGDAGWESDGELVRAAATLHAEDDDFGQAGTMVREVLDDAARDRLVGNIAGHVGQVKNDELRQRVFAYWRSVDETLGKRVEEAVGR</sequence>
<dbReference type="PROSITE" id="PS00438">
    <property type="entry name" value="CATALASE_2"/>
    <property type="match status" value="1"/>
</dbReference>
<dbReference type="GO" id="GO:0042744">
    <property type="term" value="P:hydrogen peroxide catabolic process"/>
    <property type="evidence" value="ECO:0007669"/>
    <property type="project" value="UniProtKB-KW"/>
</dbReference>
<feature type="compositionally biased region" description="Polar residues" evidence="12">
    <location>
        <begin position="1"/>
        <end position="12"/>
    </location>
</feature>
<comment type="cofactor">
    <cofactor evidence="10">
        <name>heme</name>
        <dbReference type="ChEBI" id="CHEBI:30413"/>
    </cofactor>
</comment>
<dbReference type="EC" id="1.11.1.6" evidence="11"/>
<evidence type="ECO:0000256" key="5">
    <source>
        <dbReference type="ARBA" id="ARBA00023002"/>
    </source>
</evidence>
<evidence type="ECO:0000256" key="11">
    <source>
        <dbReference type="RuleBase" id="RU000498"/>
    </source>
</evidence>
<evidence type="ECO:0000256" key="6">
    <source>
        <dbReference type="ARBA" id="ARBA00023004"/>
    </source>
</evidence>
<keyword evidence="5 11" id="KW-0560">Oxidoreductase</keyword>
<dbReference type="CDD" id="cd08156">
    <property type="entry name" value="catalase_clade_3"/>
    <property type="match status" value="1"/>
</dbReference>
<keyword evidence="4 10" id="KW-0479">Metal-binding</keyword>
<dbReference type="InterPro" id="IPR010582">
    <property type="entry name" value="Catalase_immune_responsive"/>
</dbReference>
<reference evidence="15" key="1">
    <citation type="submission" date="2016-10" db="EMBL/GenBank/DDBJ databases">
        <authorList>
            <person name="Varghese N."/>
            <person name="Submissions S."/>
        </authorList>
    </citation>
    <scope>NUCLEOTIDE SEQUENCE [LARGE SCALE GENOMIC DNA]</scope>
    <source>
        <strain evidence="15">DSM 45079</strain>
    </source>
</reference>
<dbReference type="EMBL" id="LT629791">
    <property type="protein sequence ID" value="SDU09988.1"/>
    <property type="molecule type" value="Genomic_DNA"/>
</dbReference>
<dbReference type="PANTHER" id="PTHR11465:SF9">
    <property type="entry name" value="CATALASE"/>
    <property type="match status" value="1"/>
</dbReference>
<name>A0A1H2FSQ9_9ACTN</name>
<proteinExistence type="inferred from homology"/>
<feature type="domain" description="Catalase core" evidence="13">
    <location>
        <begin position="8"/>
        <end position="391"/>
    </location>
</feature>
<dbReference type="AlphaFoldDB" id="A0A1H2FSQ9"/>
<dbReference type="PRINTS" id="PR00067">
    <property type="entry name" value="CATALASE"/>
</dbReference>
<keyword evidence="7 11" id="KW-0376">Hydrogen peroxide</keyword>
<evidence type="ECO:0000256" key="8">
    <source>
        <dbReference type="ARBA" id="ARBA00049254"/>
    </source>
</evidence>
<dbReference type="STRING" id="419479.SAMN04488563_0084"/>
<evidence type="ECO:0000256" key="10">
    <source>
        <dbReference type="PIRSR" id="PIRSR038928-2"/>
    </source>
</evidence>
<evidence type="ECO:0000313" key="14">
    <source>
        <dbReference type="EMBL" id="SDU09988.1"/>
    </source>
</evidence>
<keyword evidence="3 10" id="KW-0349">Heme</keyword>
<dbReference type="InterPro" id="IPR024711">
    <property type="entry name" value="Catalase_clade1/3"/>
</dbReference>
<keyword evidence="15" id="KW-1185">Reference proteome</keyword>
<feature type="active site" evidence="9">
    <location>
        <position position="127"/>
    </location>
</feature>
<comment type="similarity">
    <text evidence="1 11">Belongs to the catalase family.</text>
</comment>
<evidence type="ECO:0000256" key="9">
    <source>
        <dbReference type="PIRSR" id="PIRSR038928-1"/>
    </source>
</evidence>
<dbReference type="InterPro" id="IPR011614">
    <property type="entry name" value="Catalase_core"/>
</dbReference>
<dbReference type="InterPro" id="IPR024708">
    <property type="entry name" value="Catalase_AS"/>
</dbReference>
<evidence type="ECO:0000256" key="1">
    <source>
        <dbReference type="ARBA" id="ARBA00005329"/>
    </source>
</evidence>
<evidence type="ECO:0000256" key="12">
    <source>
        <dbReference type="SAM" id="MobiDB-lite"/>
    </source>
</evidence>
<dbReference type="GO" id="GO:0020037">
    <property type="term" value="F:heme binding"/>
    <property type="evidence" value="ECO:0007669"/>
    <property type="project" value="InterPro"/>
</dbReference>
<evidence type="ECO:0000256" key="4">
    <source>
        <dbReference type="ARBA" id="ARBA00022723"/>
    </source>
</evidence>
<dbReference type="GO" id="GO:0042542">
    <property type="term" value="P:response to hydrogen peroxide"/>
    <property type="evidence" value="ECO:0007669"/>
    <property type="project" value="TreeGrafter"/>
</dbReference>
<comment type="catalytic activity">
    <reaction evidence="8 11">
        <text>2 H2O2 = O2 + 2 H2O</text>
        <dbReference type="Rhea" id="RHEA:20309"/>
        <dbReference type="ChEBI" id="CHEBI:15377"/>
        <dbReference type="ChEBI" id="CHEBI:15379"/>
        <dbReference type="ChEBI" id="CHEBI:16240"/>
        <dbReference type="EC" id="1.11.1.6"/>
    </reaction>
</comment>
<dbReference type="PANTHER" id="PTHR11465">
    <property type="entry name" value="CATALASE"/>
    <property type="match status" value="1"/>
</dbReference>
<dbReference type="SMART" id="SM01060">
    <property type="entry name" value="Catalase"/>
    <property type="match status" value="1"/>
</dbReference>
<dbReference type="PROSITE" id="PS51402">
    <property type="entry name" value="CATALASE_3"/>
    <property type="match status" value="1"/>
</dbReference>
<dbReference type="GO" id="GO:0046872">
    <property type="term" value="F:metal ion binding"/>
    <property type="evidence" value="ECO:0007669"/>
    <property type="project" value="UniProtKB-KW"/>
</dbReference>
<dbReference type="InterPro" id="IPR040333">
    <property type="entry name" value="Catalase_3"/>
</dbReference>
<dbReference type="Pfam" id="PF00199">
    <property type="entry name" value="Catalase"/>
    <property type="match status" value="1"/>
</dbReference>
<feature type="region of interest" description="Disordered" evidence="12">
    <location>
        <begin position="1"/>
        <end position="26"/>
    </location>
</feature>
<dbReference type="PIRSF" id="PIRSF038928">
    <property type="entry name" value="Catalase_clade1-3"/>
    <property type="match status" value="1"/>
</dbReference>